<comment type="caution">
    <text evidence="1">The sequence shown here is derived from an EMBL/GenBank/DDBJ whole genome shotgun (WGS) entry which is preliminary data.</text>
</comment>
<evidence type="ECO:0000313" key="1">
    <source>
        <dbReference type="EMBL" id="KEF57335.1"/>
    </source>
</evidence>
<dbReference type="Proteomes" id="UP000027920">
    <property type="component" value="Unassembled WGS sequence"/>
</dbReference>
<dbReference type="RefSeq" id="XP_013259925.1">
    <property type="nucleotide sequence ID" value="XM_013404471.1"/>
</dbReference>
<keyword evidence="2" id="KW-1185">Reference proteome</keyword>
<name>A0A072PPC3_9EURO</name>
<dbReference type="AlphaFoldDB" id="A0A072PPC3"/>
<dbReference type="HOGENOM" id="CLU_035126_0_0_1"/>
<evidence type="ECO:0000313" key="2">
    <source>
        <dbReference type="Proteomes" id="UP000027920"/>
    </source>
</evidence>
<dbReference type="EMBL" id="AMGV01000004">
    <property type="protein sequence ID" value="KEF57335.1"/>
    <property type="molecule type" value="Genomic_DNA"/>
</dbReference>
<dbReference type="OrthoDB" id="10253919at2759"/>
<sequence>MATPKTLSQFSPPAFLTDIKPENVKAWSDIISGWMDDEIAGRHEGRTPLKQFFNGTETPYDQSADHVNITWFGFPKKVIGSDEQRWKKAESTRMVQDEYLEWSVLRDEAGSITSATFTCEGPEYWEFLGKHQPEETFELIKKINSPLLDNAEMDWFFKKDHTGNWEFDRNNKFNNTTSGGTIISLWQPNNTLSAEIDIAAQGTVIRQSHGKIIDSSDQLIKCSRYGDPDRNSDPAIGAAINQAARKGNTLSVADPVALYMQSFDTSNLSLDTSGNRDGTAQDPIPSSWIELQRGSALGKKVPLGLRLRIRNNTGAKTADGSRLLDVSDIWDDSTQNNIRYAAQFADHIKMGVAGVLGSKIAQPTVADALPCVGSSEHASLLAKAAPNAHTNGHVAPRGFRM</sequence>
<protein>
    <submittedName>
        <fullName evidence="1">Uncharacterized protein</fullName>
    </submittedName>
</protein>
<gene>
    <name evidence="1" type="ORF">A1O9_05252</name>
</gene>
<dbReference type="VEuPathDB" id="FungiDB:A1O9_05252"/>
<dbReference type="GeneID" id="25280178"/>
<proteinExistence type="predicted"/>
<accession>A0A072PPC3</accession>
<reference evidence="1 2" key="1">
    <citation type="submission" date="2013-03" db="EMBL/GenBank/DDBJ databases">
        <title>The Genome Sequence of Exophiala aquamarina CBS 119918.</title>
        <authorList>
            <consortium name="The Broad Institute Genomics Platform"/>
            <person name="Cuomo C."/>
            <person name="de Hoog S."/>
            <person name="Gorbushina A."/>
            <person name="Walker B."/>
            <person name="Young S.K."/>
            <person name="Zeng Q."/>
            <person name="Gargeya S."/>
            <person name="Fitzgerald M."/>
            <person name="Haas B."/>
            <person name="Abouelleil A."/>
            <person name="Allen A.W."/>
            <person name="Alvarado L."/>
            <person name="Arachchi H.M."/>
            <person name="Berlin A.M."/>
            <person name="Chapman S.B."/>
            <person name="Gainer-Dewar J."/>
            <person name="Goldberg J."/>
            <person name="Griggs A."/>
            <person name="Gujja S."/>
            <person name="Hansen M."/>
            <person name="Howarth C."/>
            <person name="Imamovic A."/>
            <person name="Ireland A."/>
            <person name="Larimer J."/>
            <person name="McCowan C."/>
            <person name="Murphy C."/>
            <person name="Pearson M."/>
            <person name="Poon T.W."/>
            <person name="Priest M."/>
            <person name="Roberts A."/>
            <person name="Saif S."/>
            <person name="Shea T."/>
            <person name="Sisk P."/>
            <person name="Sykes S."/>
            <person name="Wortman J."/>
            <person name="Nusbaum C."/>
            <person name="Birren B."/>
        </authorList>
    </citation>
    <scope>NUCLEOTIDE SEQUENCE [LARGE SCALE GENOMIC DNA]</scope>
    <source>
        <strain evidence="1 2">CBS 119918</strain>
    </source>
</reference>
<organism evidence="1 2">
    <name type="scientific">Exophiala aquamarina CBS 119918</name>
    <dbReference type="NCBI Taxonomy" id="1182545"/>
    <lineage>
        <taxon>Eukaryota</taxon>
        <taxon>Fungi</taxon>
        <taxon>Dikarya</taxon>
        <taxon>Ascomycota</taxon>
        <taxon>Pezizomycotina</taxon>
        <taxon>Eurotiomycetes</taxon>
        <taxon>Chaetothyriomycetidae</taxon>
        <taxon>Chaetothyriales</taxon>
        <taxon>Herpotrichiellaceae</taxon>
        <taxon>Exophiala</taxon>
    </lineage>
</organism>